<sequence>MSASVGPQGGPRPPTVPPSMPDLPDLSHLTEEERKIIMAVMARQKEEEEKEQAMLKTLHQQFESYKQEVRRIGAETRRQQTQQKDDAPTCGICRKTKFADGCGHLCSYCQTKFCARCGGRVSLRSNNEDKVVMWVCNLCRKQQEILTKSGEWFSGSGMRPGSLGTSLNDPATGGEAQRDRKLLRSRSQAPPSSTNAGPNGTQPPAGITPAKGADTMPGSRSQSEPPREKKRPVSLHEQNGKGGMGRGSGRRPAGKLPAQSSLDERVVSGDRGERRLGEGRRLEKIHSQDYEDGEANFSCSETHRRRPEDEEQRERQRREEEFQNRYRSDPNLARYPVKPQKEEQEMRMHAKVSKVRHERRHSDLAINEVGLGPGEGGGGGGSAGEVPENRLARRGGGGEGDRKALLENHRAYSVDRTVGGGGGPPTAGGGLRSGPQPGVQAPPDWGPNKGRLEPGTTRTPRDKGGDNLLRKDSQSSDQSESLRPPPPRSYKSKRGVNKRQMSISSSEEEGGSTPEYTSCEDVDMESVSEKGDWDCHPLDPTVWHHPVTWQPSKEGDHLIGRITLSKRSAMPREAGSLLGLKVVGGKMTETGRLGAFITKVKKGSLADVVGHLRAGDEVLQWNGKSLPGATKKEVYNIILESKAEPQVEIVVSRPIGDIPRIPESPHPPLESTGSSSFESPKMDRPSISVMSPTSPGTLRDLPLVLPGQLSVKLWYDKVGHQLIVNVLQAIDLPPRPDGRPRNPYVKMYFLPDRSDKSKRRTKTVKKSAEPKWNQTFIYSHVHRRDFRERMLEITVWDQPRVQEEESEFLGEILIELETALLDDIPHWYKLQTHDVSSIPLPQPSPYLPRRHVHGDSPSKKLQRSHRIIDTEFDDGLMVVTKGAERNSRERERGSTLAVPEQQRPVQHRSRSVSPHREDSCRARSRPAHVPMQRSLDEIHQNRHHSHSPSRYHDSHLEHQRSGDSDYEYSEDSDLQPSLDRVRSASTTCLRPDTNFHSPDRDSRIQPTSILRGSRGRGGPLRPFGQTALAGSCPNSPRLDRAHPHGSPSPPTGTPSSGRRGRQLPQLPAKSSSIEQALAVEERARLPRAQLQMKVHSYRPSASHDPETDLKTKREMYAELRRSSDNMSARSSDSDMSDVSALSRASSASRLSSTSYMSIQSERPGGRLSRQMRSSMGRSMLKSSSVSGEIYTQERTDGSQSDTALGTVGGGSKKRRSSLSARVVAIVGNRRSRSTSQISGPEGKSKKEKGAPIQRSTETGMAVELTRNMSRQPSRESNNGSMNSYNSEGNLIFSGVNVGASSQFSDFLDGLGPAQLVGRQTLATPAIGDIQIGMMEKKGQLEVEVIRARGLVQKPGSKSLPAPYVKVYLLNNGAYVAKKKTKIARKTLDPLYQQALLFEESPQGKVLQVIVWGDYGRMDHKSFMGVAQILLEELDLSSTVIGWYKLFPPSSLVDPTLASLTRRASQSSLDSSSGPPGVRS</sequence>
<evidence type="ECO:0000256" key="10">
    <source>
        <dbReference type="SAM" id="Coils"/>
    </source>
</evidence>
<feature type="region of interest" description="Disordered" evidence="11">
    <location>
        <begin position="1091"/>
        <end position="1110"/>
    </location>
</feature>
<feature type="compositionally biased region" description="Gly residues" evidence="11">
    <location>
        <begin position="418"/>
        <end position="432"/>
    </location>
</feature>
<dbReference type="FunFam" id="2.60.40.150:FF:000003">
    <property type="entry name" value="Regulating synaptic membrane exocytosis protein 2"/>
    <property type="match status" value="1"/>
</dbReference>
<evidence type="ECO:0000256" key="5">
    <source>
        <dbReference type="ARBA" id="ARBA00022782"/>
    </source>
</evidence>
<evidence type="ECO:0000256" key="4">
    <source>
        <dbReference type="ARBA" id="ARBA00022771"/>
    </source>
</evidence>
<dbReference type="GO" id="GO:2000300">
    <property type="term" value="P:regulation of synaptic vesicle exocytosis"/>
    <property type="evidence" value="ECO:0007669"/>
    <property type="project" value="TreeGrafter"/>
</dbReference>
<feature type="domain" description="FYVE-type" evidence="14">
    <location>
        <begin position="84"/>
        <end position="144"/>
    </location>
</feature>
<dbReference type="SUPFAM" id="SSF57903">
    <property type="entry name" value="FYVE/PHD zinc finger"/>
    <property type="match status" value="1"/>
</dbReference>
<keyword evidence="4 9" id="KW-0863">Zinc-finger</keyword>
<dbReference type="InterPro" id="IPR035892">
    <property type="entry name" value="C2_domain_sf"/>
</dbReference>
<keyword evidence="6" id="KW-0862">Zinc</keyword>
<dbReference type="GO" id="GO:0048167">
    <property type="term" value="P:regulation of synaptic plasticity"/>
    <property type="evidence" value="ECO:0007669"/>
    <property type="project" value="TreeGrafter"/>
</dbReference>
<comment type="subcellular location">
    <subcellularLocation>
        <location evidence="8">Synapse</location>
    </subcellularLocation>
</comment>
<evidence type="ECO:0000256" key="7">
    <source>
        <dbReference type="ARBA" id="ARBA00023018"/>
    </source>
</evidence>
<dbReference type="GO" id="GO:0044325">
    <property type="term" value="F:transmembrane transporter binding"/>
    <property type="evidence" value="ECO:0007669"/>
    <property type="project" value="TreeGrafter"/>
</dbReference>
<dbReference type="GO" id="GO:0030154">
    <property type="term" value="P:cell differentiation"/>
    <property type="evidence" value="ECO:0007669"/>
    <property type="project" value="UniProtKB-KW"/>
</dbReference>
<dbReference type="PROSITE" id="PS50004">
    <property type="entry name" value="C2"/>
    <property type="match status" value="2"/>
</dbReference>
<dbReference type="GeneTree" id="ENSGT00940000155134"/>
<feature type="compositionally biased region" description="Gly residues" evidence="11">
    <location>
        <begin position="371"/>
        <end position="383"/>
    </location>
</feature>
<dbReference type="InterPro" id="IPR011011">
    <property type="entry name" value="Znf_FYVE_PHD"/>
</dbReference>
<dbReference type="InterPro" id="IPR000008">
    <property type="entry name" value="C2_dom"/>
</dbReference>
<dbReference type="SUPFAM" id="SSF50156">
    <property type="entry name" value="PDZ domain-like"/>
    <property type="match status" value="1"/>
</dbReference>
<dbReference type="Gene3D" id="3.30.40.10">
    <property type="entry name" value="Zinc/RING finger domain, C3HC4 (zinc finger)"/>
    <property type="match status" value="1"/>
</dbReference>
<feature type="compositionally biased region" description="Basic and acidic residues" evidence="11">
    <location>
        <begin position="262"/>
        <end position="289"/>
    </location>
</feature>
<feature type="compositionally biased region" description="Low complexity" evidence="11">
    <location>
        <begin position="1136"/>
        <end position="1152"/>
    </location>
</feature>
<evidence type="ECO:0000313" key="17">
    <source>
        <dbReference type="Proteomes" id="UP000314980"/>
    </source>
</evidence>
<feature type="region of interest" description="Disordered" evidence="11">
    <location>
        <begin position="879"/>
        <end position="1073"/>
    </location>
</feature>
<dbReference type="FunFam" id="2.30.42.10:FF:000003">
    <property type="entry name" value="Regulating synaptic membrane exocytosis protein 1, putative"/>
    <property type="match status" value="1"/>
</dbReference>
<feature type="domain" description="PDZ" evidence="13">
    <location>
        <begin position="561"/>
        <end position="653"/>
    </location>
</feature>
<dbReference type="CDD" id="cd04028">
    <property type="entry name" value="C2B_RIM1alpha"/>
    <property type="match status" value="1"/>
</dbReference>
<dbReference type="CDD" id="cd04031">
    <property type="entry name" value="C2A_RIM1alpha"/>
    <property type="match status" value="1"/>
</dbReference>
<accession>A0A4W6D666</accession>
<dbReference type="InterPro" id="IPR013083">
    <property type="entry name" value="Znf_RING/FYVE/PHD"/>
</dbReference>
<feature type="compositionally biased region" description="Basic and acidic residues" evidence="11">
    <location>
        <begin position="882"/>
        <end position="893"/>
    </location>
</feature>
<name>A0A4W6D666_LATCA</name>
<proteinExistence type="predicted"/>
<evidence type="ECO:0000256" key="1">
    <source>
        <dbReference type="ARBA" id="ARBA00022553"/>
    </source>
</evidence>
<feature type="region of interest" description="Disordered" evidence="11">
    <location>
        <begin position="1"/>
        <end position="27"/>
    </location>
</feature>
<feature type="compositionally biased region" description="Basic and acidic residues" evidence="11">
    <location>
        <begin position="459"/>
        <end position="474"/>
    </location>
</feature>
<keyword evidence="17" id="KW-1185">Reference proteome</keyword>
<dbReference type="InterPro" id="IPR054386">
    <property type="entry name" value="RIM_Znf"/>
</dbReference>
<dbReference type="STRING" id="8187.ENSLCAP00010020297"/>
<feature type="compositionally biased region" description="Pro residues" evidence="11">
    <location>
        <begin position="10"/>
        <end position="21"/>
    </location>
</feature>
<feature type="region of interest" description="Disordered" evidence="11">
    <location>
        <begin position="1120"/>
        <end position="1282"/>
    </location>
</feature>
<dbReference type="GO" id="GO:0042391">
    <property type="term" value="P:regulation of membrane potential"/>
    <property type="evidence" value="ECO:0007669"/>
    <property type="project" value="TreeGrafter"/>
</dbReference>
<reference evidence="17" key="1">
    <citation type="submission" date="2015-09" db="EMBL/GenBank/DDBJ databases">
        <authorList>
            <person name="Sai Rama Sridatta P."/>
        </authorList>
    </citation>
    <scope>NUCLEOTIDE SEQUENCE [LARGE SCALE GENOMIC DNA]</scope>
</reference>
<keyword evidence="2" id="KW-0479">Metal-binding</keyword>
<evidence type="ECO:0000256" key="8">
    <source>
        <dbReference type="ARBA" id="ARBA00034103"/>
    </source>
</evidence>
<feature type="compositionally biased region" description="Basic and acidic residues" evidence="11">
    <location>
        <begin position="339"/>
        <end position="348"/>
    </location>
</feature>
<dbReference type="GO" id="GO:0042734">
    <property type="term" value="C:presynaptic membrane"/>
    <property type="evidence" value="ECO:0007669"/>
    <property type="project" value="TreeGrafter"/>
</dbReference>
<feature type="compositionally biased region" description="Polar residues" evidence="11">
    <location>
        <begin position="1266"/>
        <end position="1282"/>
    </location>
</feature>
<dbReference type="GO" id="GO:0008270">
    <property type="term" value="F:zinc ion binding"/>
    <property type="evidence" value="ECO:0007669"/>
    <property type="project" value="UniProtKB-KW"/>
</dbReference>
<feature type="compositionally biased region" description="Basic and acidic residues" evidence="11">
    <location>
        <begin position="1101"/>
        <end position="1110"/>
    </location>
</feature>
<keyword evidence="3" id="KW-0677">Repeat</keyword>
<dbReference type="Gene3D" id="2.30.42.10">
    <property type="match status" value="1"/>
</dbReference>
<feature type="region of interest" description="Disordered" evidence="11">
    <location>
        <begin position="840"/>
        <end position="865"/>
    </location>
</feature>
<dbReference type="SUPFAM" id="SSF49562">
    <property type="entry name" value="C2 domain (Calcium/lipid-binding domain, CaLB)"/>
    <property type="match status" value="2"/>
</dbReference>
<feature type="compositionally biased region" description="Basic residues" evidence="11">
    <location>
        <begin position="349"/>
        <end position="359"/>
    </location>
</feature>
<dbReference type="FunFam" id="3.30.40.10:FF:000044">
    <property type="entry name" value="Regulating synaptic membrane exocytosis protein 2"/>
    <property type="match status" value="1"/>
</dbReference>
<evidence type="ECO:0000256" key="3">
    <source>
        <dbReference type="ARBA" id="ARBA00022737"/>
    </source>
</evidence>
<keyword evidence="1" id="KW-0597">Phosphoprotein</keyword>
<dbReference type="InterPro" id="IPR036034">
    <property type="entry name" value="PDZ_sf"/>
</dbReference>
<dbReference type="GO" id="GO:0031267">
    <property type="term" value="F:small GTPase binding"/>
    <property type="evidence" value="ECO:0007669"/>
    <property type="project" value="InterPro"/>
</dbReference>
<dbReference type="PROSITE" id="PS50106">
    <property type="entry name" value="PDZ"/>
    <property type="match status" value="1"/>
</dbReference>
<evidence type="ECO:0000259" key="12">
    <source>
        <dbReference type="PROSITE" id="PS50004"/>
    </source>
</evidence>
<evidence type="ECO:0000259" key="13">
    <source>
        <dbReference type="PROSITE" id="PS50106"/>
    </source>
</evidence>
<evidence type="ECO:0000256" key="2">
    <source>
        <dbReference type="ARBA" id="ARBA00022723"/>
    </source>
</evidence>
<evidence type="ECO:0000259" key="15">
    <source>
        <dbReference type="PROSITE" id="PS50916"/>
    </source>
</evidence>
<keyword evidence="7" id="KW-0770">Synapse</keyword>
<dbReference type="InParanoid" id="A0A4W6D666"/>
<dbReference type="Pfam" id="PF00168">
    <property type="entry name" value="C2"/>
    <property type="match status" value="2"/>
</dbReference>
<dbReference type="FunFam" id="2.60.40.150:FF:000001">
    <property type="entry name" value="Regulating synaptic membrane exocytosis 3, isoform CRA_a"/>
    <property type="match status" value="1"/>
</dbReference>
<feature type="compositionally biased region" description="Basic and acidic residues" evidence="11">
    <location>
        <begin position="306"/>
        <end position="328"/>
    </location>
</feature>
<dbReference type="PROSITE" id="PS50178">
    <property type="entry name" value="ZF_FYVE"/>
    <property type="match status" value="1"/>
</dbReference>
<dbReference type="Pfam" id="PF22601">
    <property type="entry name" value="RIM2a_ZnF"/>
    <property type="match status" value="1"/>
</dbReference>
<dbReference type="PANTHER" id="PTHR12157:SF18">
    <property type="entry name" value="REGULATING SYNAPTIC MEMBRANE EXOCYTOSIS PROTEIN 1"/>
    <property type="match status" value="1"/>
</dbReference>
<feature type="compositionally biased region" description="Acidic residues" evidence="11">
    <location>
        <begin position="964"/>
        <end position="973"/>
    </location>
</feature>
<feature type="region of interest" description="Disordered" evidence="11">
    <location>
        <begin position="151"/>
        <end position="518"/>
    </location>
</feature>
<dbReference type="PROSITE" id="PS50916">
    <property type="entry name" value="RABBD"/>
    <property type="match status" value="1"/>
</dbReference>
<dbReference type="GO" id="GO:0050806">
    <property type="term" value="P:positive regulation of synaptic transmission"/>
    <property type="evidence" value="ECO:0007669"/>
    <property type="project" value="TreeGrafter"/>
</dbReference>
<organism evidence="16 17">
    <name type="scientific">Lates calcarifer</name>
    <name type="common">Barramundi</name>
    <name type="synonym">Holocentrus calcarifer</name>
    <dbReference type="NCBI Taxonomy" id="8187"/>
    <lineage>
        <taxon>Eukaryota</taxon>
        <taxon>Metazoa</taxon>
        <taxon>Chordata</taxon>
        <taxon>Craniata</taxon>
        <taxon>Vertebrata</taxon>
        <taxon>Euteleostomi</taxon>
        <taxon>Actinopterygii</taxon>
        <taxon>Neopterygii</taxon>
        <taxon>Teleostei</taxon>
        <taxon>Neoteleostei</taxon>
        <taxon>Acanthomorphata</taxon>
        <taxon>Carangaria</taxon>
        <taxon>Carangaria incertae sedis</taxon>
        <taxon>Centropomidae</taxon>
        <taxon>Lates</taxon>
    </lineage>
</organism>
<feature type="domain" description="C2" evidence="12">
    <location>
        <begin position="705"/>
        <end position="828"/>
    </location>
</feature>
<reference evidence="16" key="3">
    <citation type="submission" date="2025-09" db="UniProtKB">
        <authorList>
            <consortium name="Ensembl"/>
        </authorList>
    </citation>
    <scope>IDENTIFICATION</scope>
</reference>
<evidence type="ECO:0000256" key="11">
    <source>
        <dbReference type="SAM" id="MobiDB-lite"/>
    </source>
</evidence>
<feature type="coiled-coil region" evidence="10">
    <location>
        <begin position="41"/>
        <end position="75"/>
    </location>
</feature>
<dbReference type="PANTHER" id="PTHR12157">
    <property type="entry name" value="REGULATING SYNAPTIC MEMBRANE EXOCYTOSIS PROTEIN"/>
    <property type="match status" value="1"/>
</dbReference>
<evidence type="ECO:0000256" key="9">
    <source>
        <dbReference type="PROSITE-ProRule" id="PRU00091"/>
    </source>
</evidence>
<evidence type="ECO:0000313" key="16">
    <source>
        <dbReference type="Ensembl" id="ENSLCAP00010020297.1"/>
    </source>
</evidence>
<dbReference type="Gene3D" id="2.60.40.150">
    <property type="entry name" value="C2 domain"/>
    <property type="match status" value="2"/>
</dbReference>
<dbReference type="SMART" id="SM00239">
    <property type="entry name" value="C2"/>
    <property type="match status" value="2"/>
</dbReference>
<gene>
    <name evidence="16" type="primary">RIMS1</name>
</gene>
<dbReference type="Proteomes" id="UP000314980">
    <property type="component" value="Unassembled WGS sequence"/>
</dbReference>
<feature type="compositionally biased region" description="Low complexity" evidence="11">
    <location>
        <begin position="1165"/>
        <end position="1187"/>
    </location>
</feature>
<evidence type="ECO:0000259" key="14">
    <source>
        <dbReference type="PROSITE" id="PS50178"/>
    </source>
</evidence>
<dbReference type="InterPro" id="IPR010911">
    <property type="entry name" value="Rab_BD"/>
</dbReference>
<dbReference type="Pfam" id="PF00595">
    <property type="entry name" value="PDZ"/>
    <property type="match status" value="1"/>
</dbReference>
<feature type="domain" description="C2" evidence="12">
    <location>
        <begin position="1325"/>
        <end position="1443"/>
    </location>
</feature>
<dbReference type="GO" id="GO:0048788">
    <property type="term" value="C:cytoskeleton of presynaptic active zone"/>
    <property type="evidence" value="ECO:0007669"/>
    <property type="project" value="TreeGrafter"/>
</dbReference>
<protein>
    <submittedName>
        <fullName evidence="16">Regulating synaptic membrane exocytosis 1</fullName>
    </submittedName>
</protein>
<feature type="compositionally biased region" description="Basic and acidic residues" evidence="11">
    <location>
        <begin position="399"/>
        <end position="413"/>
    </location>
</feature>
<dbReference type="InterPro" id="IPR017455">
    <property type="entry name" value="Znf_FYVE-rel"/>
</dbReference>
<feature type="compositionally biased region" description="Polar residues" evidence="11">
    <location>
        <begin position="185"/>
        <end position="202"/>
    </location>
</feature>
<keyword evidence="5" id="KW-0221">Differentiation</keyword>
<keyword evidence="10" id="KW-0175">Coiled coil</keyword>
<dbReference type="Ensembl" id="ENSLCAT00010020749.1">
    <property type="protein sequence ID" value="ENSLCAP00010020297.1"/>
    <property type="gene ID" value="ENSLCAG00010008990.1"/>
</dbReference>
<feature type="domain" description="RabBD" evidence="15">
    <location>
        <begin position="23"/>
        <end position="156"/>
    </location>
</feature>
<reference evidence="16" key="2">
    <citation type="submission" date="2025-08" db="UniProtKB">
        <authorList>
            <consortium name="Ensembl"/>
        </authorList>
    </citation>
    <scope>IDENTIFICATION</scope>
</reference>
<feature type="compositionally biased region" description="Basic and acidic residues" evidence="11">
    <location>
        <begin position="950"/>
        <end position="963"/>
    </location>
</feature>
<dbReference type="InterPro" id="IPR039032">
    <property type="entry name" value="Rim-like"/>
</dbReference>
<dbReference type="GO" id="GO:0006886">
    <property type="term" value="P:intracellular protein transport"/>
    <property type="evidence" value="ECO:0007669"/>
    <property type="project" value="InterPro"/>
</dbReference>
<evidence type="ECO:0000256" key="6">
    <source>
        <dbReference type="ARBA" id="ARBA00022833"/>
    </source>
</evidence>
<dbReference type="CDD" id="cd06714">
    <property type="entry name" value="PDZ_RIM-like"/>
    <property type="match status" value="1"/>
</dbReference>
<dbReference type="SMART" id="SM00228">
    <property type="entry name" value="PDZ"/>
    <property type="match status" value="1"/>
</dbReference>
<dbReference type="GO" id="GO:0048791">
    <property type="term" value="P:calcium ion-regulated exocytosis of neurotransmitter"/>
    <property type="evidence" value="ECO:0007669"/>
    <property type="project" value="TreeGrafter"/>
</dbReference>
<feature type="region of interest" description="Disordered" evidence="11">
    <location>
        <begin position="658"/>
        <end position="693"/>
    </location>
</feature>
<dbReference type="InterPro" id="IPR001478">
    <property type="entry name" value="PDZ"/>
</dbReference>